<feature type="non-terminal residue" evidence="1">
    <location>
        <position position="1"/>
    </location>
</feature>
<name>A0A086KQF9_TOXGO</name>
<sequence length="36" mass="3814">ANDVFQTAMWIKGVGAPPAAVTQQIAKRKEGCSPQD</sequence>
<dbReference type="AlphaFoldDB" id="A0A086KQF9"/>
<protein>
    <submittedName>
        <fullName evidence="1">Uncharacterized protein</fullName>
    </submittedName>
</protein>
<comment type="caution">
    <text evidence="1">The sequence shown here is derived from an EMBL/GenBank/DDBJ whole genome shotgun (WGS) entry which is preliminary data.</text>
</comment>
<reference evidence="1 2" key="1">
    <citation type="submission" date="2014-03" db="EMBL/GenBank/DDBJ databases">
        <authorList>
            <person name="Sibley D."/>
            <person name="Venepally P."/>
            <person name="Karamycheva S."/>
            <person name="Hadjithomas M."/>
            <person name="Khan A."/>
            <person name="Brunk B."/>
            <person name="Roos D."/>
            <person name="Caler E."/>
            <person name="Lorenzi H."/>
        </authorList>
    </citation>
    <scope>NUCLEOTIDE SEQUENCE [LARGE SCALE GENOMIC DNA]</scope>
    <source>
        <strain evidence="2">p89</strain>
    </source>
</reference>
<evidence type="ECO:0000313" key="2">
    <source>
        <dbReference type="Proteomes" id="UP000028828"/>
    </source>
</evidence>
<organism evidence="1 2">
    <name type="scientific">Toxoplasma gondii p89</name>
    <dbReference type="NCBI Taxonomy" id="943119"/>
    <lineage>
        <taxon>Eukaryota</taxon>
        <taxon>Sar</taxon>
        <taxon>Alveolata</taxon>
        <taxon>Apicomplexa</taxon>
        <taxon>Conoidasida</taxon>
        <taxon>Coccidia</taxon>
        <taxon>Eucoccidiorida</taxon>
        <taxon>Eimeriorina</taxon>
        <taxon>Sarcocystidae</taxon>
        <taxon>Toxoplasma</taxon>
    </lineage>
</organism>
<dbReference type="VEuPathDB" id="ToxoDB:TGP89_254920B"/>
<dbReference type="EMBL" id="AEYI02000678">
    <property type="protein sequence ID" value="KFG46627.1"/>
    <property type="molecule type" value="Genomic_DNA"/>
</dbReference>
<proteinExistence type="predicted"/>
<gene>
    <name evidence="1" type="ORF">TGP89_254920B</name>
</gene>
<dbReference type="Proteomes" id="UP000028828">
    <property type="component" value="Unassembled WGS sequence"/>
</dbReference>
<evidence type="ECO:0000313" key="1">
    <source>
        <dbReference type="EMBL" id="KFG46627.1"/>
    </source>
</evidence>
<accession>A0A086KQF9</accession>